<protein>
    <submittedName>
        <fullName evidence="1">Uncharacterized protein</fullName>
    </submittedName>
</protein>
<evidence type="ECO:0000313" key="1">
    <source>
        <dbReference type="EMBL" id="KAK4014173.1"/>
    </source>
</evidence>
<evidence type="ECO:0000313" key="2">
    <source>
        <dbReference type="Proteomes" id="UP001234178"/>
    </source>
</evidence>
<comment type="caution">
    <text evidence="1">The sequence shown here is derived from an EMBL/GenBank/DDBJ whole genome shotgun (WGS) entry which is preliminary data.</text>
</comment>
<dbReference type="Proteomes" id="UP001234178">
    <property type="component" value="Unassembled WGS sequence"/>
</dbReference>
<keyword evidence="2" id="KW-1185">Reference proteome</keyword>
<reference evidence="1 2" key="1">
    <citation type="journal article" date="2023" name="Nucleic Acids Res.">
        <title>The hologenome of Daphnia magna reveals possible DNA methylation and microbiome-mediated evolution of the host genome.</title>
        <authorList>
            <person name="Chaturvedi A."/>
            <person name="Li X."/>
            <person name="Dhandapani V."/>
            <person name="Marshall H."/>
            <person name="Kissane S."/>
            <person name="Cuenca-Cambronero M."/>
            <person name="Asole G."/>
            <person name="Calvet F."/>
            <person name="Ruiz-Romero M."/>
            <person name="Marangio P."/>
            <person name="Guigo R."/>
            <person name="Rago D."/>
            <person name="Mirbahai L."/>
            <person name="Eastwood N."/>
            <person name="Colbourne J.K."/>
            <person name="Zhou J."/>
            <person name="Mallon E."/>
            <person name="Orsini L."/>
        </authorList>
    </citation>
    <scope>NUCLEOTIDE SEQUENCE [LARGE SCALE GENOMIC DNA]</scope>
    <source>
        <strain evidence="1">LRV0_1</strain>
    </source>
</reference>
<name>A0ABQ9ZMJ7_9CRUS</name>
<sequence length="63" mass="7077">MWSYTISFTRPASNDMKEGTVVKSSPYNFDIGAPDGHFQHGSHIDCPYEDLAPKFIKSNPVED</sequence>
<accession>A0ABQ9ZMJ7</accession>
<dbReference type="EMBL" id="JAOYFB010000004">
    <property type="protein sequence ID" value="KAK4014173.1"/>
    <property type="molecule type" value="Genomic_DNA"/>
</dbReference>
<organism evidence="1 2">
    <name type="scientific">Daphnia magna</name>
    <dbReference type="NCBI Taxonomy" id="35525"/>
    <lineage>
        <taxon>Eukaryota</taxon>
        <taxon>Metazoa</taxon>
        <taxon>Ecdysozoa</taxon>
        <taxon>Arthropoda</taxon>
        <taxon>Crustacea</taxon>
        <taxon>Branchiopoda</taxon>
        <taxon>Diplostraca</taxon>
        <taxon>Cladocera</taxon>
        <taxon>Anomopoda</taxon>
        <taxon>Daphniidae</taxon>
        <taxon>Daphnia</taxon>
    </lineage>
</organism>
<gene>
    <name evidence="1" type="ORF">OUZ56_026707</name>
</gene>
<proteinExistence type="predicted"/>